<feature type="non-terminal residue" evidence="4">
    <location>
        <position position="224"/>
    </location>
</feature>
<accession>A0A8J6ZCK8</accession>
<dbReference type="SUPFAM" id="SSF53067">
    <property type="entry name" value="Actin-like ATPase domain"/>
    <property type="match status" value="1"/>
</dbReference>
<keyword evidence="2" id="KW-0418">Kinase</keyword>
<keyword evidence="1" id="KW-0808">Transferase</keyword>
<dbReference type="GO" id="GO:0005737">
    <property type="term" value="C:cytoplasm"/>
    <property type="evidence" value="ECO:0007669"/>
    <property type="project" value="TreeGrafter"/>
</dbReference>
<evidence type="ECO:0000256" key="1">
    <source>
        <dbReference type="ARBA" id="ARBA00022679"/>
    </source>
</evidence>
<dbReference type="RefSeq" id="WP_269142432.1">
    <property type="nucleotide sequence ID" value="NZ_JACVXA010000062.1"/>
</dbReference>
<name>A0A8J6ZCK8_9RHOB</name>
<dbReference type="Gene3D" id="3.30.420.40">
    <property type="match status" value="1"/>
</dbReference>
<evidence type="ECO:0000256" key="2">
    <source>
        <dbReference type="ARBA" id="ARBA00022777"/>
    </source>
</evidence>
<dbReference type="AlphaFoldDB" id="A0A8J6ZCK8"/>
<evidence type="ECO:0000313" key="5">
    <source>
        <dbReference type="Proteomes" id="UP000609121"/>
    </source>
</evidence>
<dbReference type="EMBL" id="JACVXA010000062">
    <property type="protein sequence ID" value="MBE3639896.1"/>
    <property type="molecule type" value="Genomic_DNA"/>
</dbReference>
<dbReference type="GO" id="GO:0019150">
    <property type="term" value="F:D-ribulokinase activity"/>
    <property type="evidence" value="ECO:0007669"/>
    <property type="project" value="TreeGrafter"/>
</dbReference>
<dbReference type="PANTHER" id="PTHR43435">
    <property type="entry name" value="RIBULOKINASE"/>
    <property type="match status" value="1"/>
</dbReference>
<comment type="caution">
    <text evidence="4">The sequence shown here is derived from an EMBL/GenBank/DDBJ whole genome shotgun (WGS) entry which is preliminary data.</text>
</comment>
<organism evidence="4 5">
    <name type="scientific">Mangrovicoccus algicola</name>
    <dbReference type="NCBI Taxonomy" id="2771008"/>
    <lineage>
        <taxon>Bacteria</taxon>
        <taxon>Pseudomonadati</taxon>
        <taxon>Pseudomonadota</taxon>
        <taxon>Alphaproteobacteria</taxon>
        <taxon>Rhodobacterales</taxon>
        <taxon>Paracoccaceae</taxon>
        <taxon>Mangrovicoccus</taxon>
    </lineage>
</organism>
<sequence>MAATYCAVDVGTGSARAALFDGRGAMLGRAEAPLRLLHGAGGAAEYDAAQIWTALCRAVAAATAQAGADPRDVAGLGIGATCSLVLSTRDGAPLRLAAGGDTFAWCDRRATAEAAELSAISHRVIALQGGRMSPEMHLAKLLWLRRRAPGIWARLDRAEDLADHLLRRATGAPAASGCALAVKWPYLPGKGGWQQDFLADAGLEGLPGRLRLPAAGLPAGAVVA</sequence>
<protein>
    <submittedName>
        <fullName evidence="4">Ribulokinase</fullName>
    </submittedName>
</protein>
<dbReference type="GO" id="GO:0019321">
    <property type="term" value="P:pentose metabolic process"/>
    <property type="evidence" value="ECO:0007669"/>
    <property type="project" value="TreeGrafter"/>
</dbReference>
<gene>
    <name evidence="4" type="ORF">ICN82_16965</name>
</gene>
<reference evidence="4" key="1">
    <citation type="submission" date="2020-09" db="EMBL/GenBank/DDBJ databases">
        <title>A novel bacterium of genus Mangrovicoccus, isolated from South China Sea.</title>
        <authorList>
            <person name="Huang H."/>
            <person name="Mo K."/>
            <person name="Hu Y."/>
        </authorList>
    </citation>
    <scope>NUCLEOTIDE SEQUENCE</scope>
    <source>
        <strain evidence="4">HB182678</strain>
    </source>
</reference>
<dbReference type="InterPro" id="IPR018484">
    <property type="entry name" value="FGGY_N"/>
</dbReference>
<dbReference type="Proteomes" id="UP000609121">
    <property type="component" value="Unassembled WGS sequence"/>
</dbReference>
<keyword evidence="5" id="KW-1185">Reference proteome</keyword>
<evidence type="ECO:0000259" key="3">
    <source>
        <dbReference type="Pfam" id="PF00370"/>
    </source>
</evidence>
<dbReference type="Pfam" id="PF00370">
    <property type="entry name" value="FGGY_N"/>
    <property type="match status" value="1"/>
</dbReference>
<dbReference type="InterPro" id="IPR043129">
    <property type="entry name" value="ATPase_NBD"/>
</dbReference>
<evidence type="ECO:0000313" key="4">
    <source>
        <dbReference type="EMBL" id="MBE3639896.1"/>
    </source>
</evidence>
<proteinExistence type="predicted"/>
<feature type="domain" description="Carbohydrate kinase FGGY N-terminal" evidence="3">
    <location>
        <begin position="5"/>
        <end position="168"/>
    </location>
</feature>
<dbReference type="PANTHER" id="PTHR43435:SF4">
    <property type="entry name" value="FGGY CARBOHYDRATE KINASE DOMAIN-CONTAINING PROTEIN"/>
    <property type="match status" value="1"/>
</dbReference>